<organism evidence="11 12">
    <name type="scientific">Castilleja foliolosa</name>
    <dbReference type="NCBI Taxonomy" id="1961234"/>
    <lineage>
        <taxon>Eukaryota</taxon>
        <taxon>Viridiplantae</taxon>
        <taxon>Streptophyta</taxon>
        <taxon>Embryophyta</taxon>
        <taxon>Tracheophyta</taxon>
        <taxon>Spermatophyta</taxon>
        <taxon>Magnoliopsida</taxon>
        <taxon>eudicotyledons</taxon>
        <taxon>Gunneridae</taxon>
        <taxon>Pentapetalae</taxon>
        <taxon>asterids</taxon>
        <taxon>lamiids</taxon>
        <taxon>Lamiales</taxon>
        <taxon>Orobanchaceae</taxon>
        <taxon>Pedicularideae</taxon>
        <taxon>Castillejinae</taxon>
        <taxon>Castilleja</taxon>
    </lineage>
</organism>
<feature type="domain" description="CMP/dCMP-type deaminase" evidence="10">
    <location>
        <begin position="221"/>
        <end position="342"/>
    </location>
</feature>
<feature type="binding site" evidence="9">
    <location>
        <position position="86"/>
    </location>
    <ligand>
        <name>Zn(2+)</name>
        <dbReference type="ChEBI" id="CHEBI:29105"/>
        <note>catalytic</note>
    </ligand>
</feature>
<dbReference type="AlphaFoldDB" id="A0ABD3CCI2"/>
<name>A0ABD3CCI2_9LAMI</name>
<keyword evidence="12" id="KW-1185">Reference proteome</keyword>
<feature type="domain" description="CMP/dCMP-type deaminase" evidence="10">
    <location>
        <begin position="32"/>
        <end position="155"/>
    </location>
</feature>
<dbReference type="NCBIfam" id="NF006537">
    <property type="entry name" value="PRK09027.1"/>
    <property type="match status" value="1"/>
</dbReference>
<dbReference type="InterPro" id="IPR002125">
    <property type="entry name" value="CMP_dCMP_dom"/>
</dbReference>
<protein>
    <recommendedName>
        <fullName evidence="3">cytidine deaminase</fullName>
        <ecNumber evidence="3">3.5.4.5</ecNumber>
    </recommendedName>
</protein>
<dbReference type="Proteomes" id="UP001632038">
    <property type="component" value="Unassembled WGS sequence"/>
</dbReference>
<dbReference type="GO" id="GO:0008270">
    <property type="term" value="F:zinc ion binding"/>
    <property type="evidence" value="ECO:0007669"/>
    <property type="project" value="UniProtKB-ARBA"/>
</dbReference>
<dbReference type="InterPro" id="IPR016192">
    <property type="entry name" value="APOBEC/CMP_deaminase_Zn-bd"/>
</dbReference>
<dbReference type="PIRSF" id="PIRSF006334">
    <property type="entry name" value="Cdd_plus_pseudo"/>
    <property type="match status" value="1"/>
</dbReference>
<evidence type="ECO:0000259" key="10">
    <source>
        <dbReference type="PROSITE" id="PS51747"/>
    </source>
</evidence>
<dbReference type="FunFam" id="3.40.140.10:FF:000041">
    <property type="entry name" value="Cytidine deaminase"/>
    <property type="match status" value="1"/>
</dbReference>
<dbReference type="PANTHER" id="PTHR11644:SF2">
    <property type="entry name" value="CYTIDINE DEAMINASE"/>
    <property type="match status" value="1"/>
</dbReference>
<dbReference type="PROSITE" id="PS00903">
    <property type="entry name" value="CYT_DCMP_DEAMINASES_1"/>
    <property type="match status" value="1"/>
</dbReference>
<dbReference type="PROSITE" id="PS51747">
    <property type="entry name" value="CYT_DCMP_DEAMINASES_2"/>
    <property type="match status" value="2"/>
</dbReference>
<dbReference type="EC" id="3.5.4.5" evidence="3"/>
<dbReference type="SUPFAM" id="SSF53927">
    <property type="entry name" value="Cytidine deaminase-like"/>
    <property type="match status" value="2"/>
</dbReference>
<dbReference type="PANTHER" id="PTHR11644">
    <property type="entry name" value="CYTIDINE DEAMINASE"/>
    <property type="match status" value="1"/>
</dbReference>
<evidence type="ECO:0000256" key="7">
    <source>
        <dbReference type="PIRSR" id="PIRSR006334-1"/>
    </source>
</evidence>
<dbReference type="EMBL" id="JAVIJP010000039">
    <property type="protein sequence ID" value="KAL3627031.1"/>
    <property type="molecule type" value="Genomic_DNA"/>
</dbReference>
<evidence type="ECO:0000256" key="5">
    <source>
        <dbReference type="ARBA" id="ARBA00022801"/>
    </source>
</evidence>
<dbReference type="GO" id="GO:0004126">
    <property type="term" value="F:cytidine deaminase activity"/>
    <property type="evidence" value="ECO:0007669"/>
    <property type="project" value="UniProtKB-EC"/>
</dbReference>
<keyword evidence="6 9" id="KW-0862">Zinc</keyword>
<accession>A0ABD3CCI2</accession>
<evidence type="ECO:0000256" key="4">
    <source>
        <dbReference type="ARBA" id="ARBA00022723"/>
    </source>
</evidence>
<dbReference type="CDD" id="cd01283">
    <property type="entry name" value="cytidine_deaminase"/>
    <property type="match status" value="2"/>
</dbReference>
<evidence type="ECO:0000313" key="12">
    <source>
        <dbReference type="Proteomes" id="UP001632038"/>
    </source>
</evidence>
<feature type="binding site" evidence="9">
    <location>
        <position position="113"/>
    </location>
    <ligand>
        <name>Zn(2+)</name>
        <dbReference type="ChEBI" id="CHEBI:29105"/>
        <note>catalytic</note>
    </ligand>
</feature>
<comment type="caution">
    <text evidence="11">The sequence shown here is derived from an EMBL/GenBank/DDBJ whole genome shotgun (WGS) entry which is preliminary data.</text>
</comment>
<evidence type="ECO:0000256" key="6">
    <source>
        <dbReference type="ARBA" id="ARBA00022833"/>
    </source>
</evidence>
<dbReference type="GO" id="GO:0005829">
    <property type="term" value="C:cytosol"/>
    <property type="evidence" value="ECO:0007669"/>
    <property type="project" value="UniProtKB-ARBA"/>
</dbReference>
<dbReference type="NCBIfam" id="TIGR01355">
    <property type="entry name" value="cyt_deam_dimer"/>
    <property type="match status" value="1"/>
</dbReference>
<comment type="similarity">
    <text evidence="1">Belongs to the cytidine and deoxycytidylate deaminase family.</text>
</comment>
<comment type="cofactor">
    <cofactor evidence="9">
        <name>Zn(2+)</name>
        <dbReference type="ChEBI" id="CHEBI:29105"/>
    </cofactor>
    <text evidence="9">Binds 1 zinc ion.</text>
</comment>
<keyword evidence="5" id="KW-0378">Hydrolase</keyword>
<dbReference type="FunFam" id="3.40.140.10:FF:000006">
    <property type="entry name" value="Cytidine deaminase"/>
    <property type="match status" value="1"/>
</dbReference>
<feature type="binding site" evidence="9">
    <location>
        <position position="116"/>
    </location>
    <ligand>
        <name>Zn(2+)</name>
        <dbReference type="ChEBI" id="CHEBI:29105"/>
        <note>catalytic</note>
    </ligand>
</feature>
<dbReference type="GO" id="GO:0046135">
    <property type="term" value="P:pyrimidine nucleoside catabolic process"/>
    <property type="evidence" value="ECO:0007669"/>
    <property type="project" value="UniProtKB-ARBA"/>
</dbReference>
<reference evidence="12" key="1">
    <citation type="journal article" date="2024" name="IScience">
        <title>Strigolactones Initiate the Formation of Haustorium-like Structures in Castilleja.</title>
        <authorList>
            <person name="Buerger M."/>
            <person name="Peterson D."/>
            <person name="Chory J."/>
        </authorList>
    </citation>
    <scope>NUCLEOTIDE SEQUENCE [LARGE SCALE GENOMIC DNA]</scope>
</reference>
<dbReference type="InterPro" id="IPR006263">
    <property type="entry name" value="Cyt_deam_dimer"/>
</dbReference>
<evidence type="ECO:0000256" key="1">
    <source>
        <dbReference type="ARBA" id="ARBA00006576"/>
    </source>
</evidence>
<dbReference type="Pfam" id="PF08211">
    <property type="entry name" value="dCMP_cyt_deam_2"/>
    <property type="match status" value="1"/>
</dbReference>
<dbReference type="InterPro" id="IPR050202">
    <property type="entry name" value="Cyt/Deoxycyt_deaminase"/>
</dbReference>
<evidence type="ECO:0000313" key="11">
    <source>
        <dbReference type="EMBL" id="KAL3627031.1"/>
    </source>
</evidence>
<evidence type="ECO:0000256" key="2">
    <source>
        <dbReference type="ARBA" id="ARBA00011738"/>
    </source>
</evidence>
<dbReference type="InterPro" id="IPR013171">
    <property type="entry name" value="Cyd/dCyd_deaminase_Zn-bd"/>
</dbReference>
<feature type="binding site" evidence="8">
    <location>
        <begin position="73"/>
        <end position="75"/>
    </location>
    <ligand>
        <name>substrate</name>
    </ligand>
</feature>
<dbReference type="GO" id="GO:0042803">
    <property type="term" value="F:protein homodimerization activity"/>
    <property type="evidence" value="ECO:0007669"/>
    <property type="project" value="UniProtKB-ARBA"/>
</dbReference>
<sequence>MNQQYEPSSSLTQFVIDASVAESMTQSMSLLSVPHLLPHLVPSAQSLARPPISNYHVGAVGLGSDGRVFVGVNLEFPGLPLHHSVHAEQFLLTNLAIHRCPRLLSLAVSAAPCGHCRQFLQELRYSSSLQILVTDEDNRVHQNLDRVERHEINSPNFKPLSAFLPNPFGPHDLLDQETPLLLEHHDNGLDLLPQNDDLHIDSAHENWGNHPINGNRRNYERSENLLRESALEAANKAHAPYSGCPSGVALMDCEGNVYKGSYVESAAYNPSLGPAQAALVAYVAGGGGGYDRIVGAALVEKEGSKVRQEDTVRLLLRAISPKCVFRAFYCDSIGKVCKKVDG</sequence>
<evidence type="ECO:0000256" key="9">
    <source>
        <dbReference type="PIRSR" id="PIRSR006334-3"/>
    </source>
</evidence>
<dbReference type="Gene3D" id="3.40.140.10">
    <property type="entry name" value="Cytidine Deaminase, domain 2"/>
    <property type="match status" value="2"/>
</dbReference>
<keyword evidence="4 9" id="KW-0479">Metal-binding</keyword>
<dbReference type="Pfam" id="PF00383">
    <property type="entry name" value="dCMP_cyt_deam_1"/>
    <property type="match status" value="1"/>
</dbReference>
<comment type="subunit">
    <text evidence="2">Homodimer.</text>
</comment>
<dbReference type="InterPro" id="IPR016193">
    <property type="entry name" value="Cytidine_deaminase-like"/>
</dbReference>
<feature type="active site" description="Proton donor" evidence="7">
    <location>
        <position position="88"/>
    </location>
</feature>
<gene>
    <name evidence="11" type="ORF">CASFOL_028394</name>
</gene>
<evidence type="ECO:0000256" key="8">
    <source>
        <dbReference type="PIRSR" id="PIRSR006334-2"/>
    </source>
</evidence>
<evidence type="ECO:0000256" key="3">
    <source>
        <dbReference type="ARBA" id="ARBA00012783"/>
    </source>
</evidence>
<proteinExistence type="inferred from homology"/>